<protein>
    <recommendedName>
        <fullName evidence="4">Programmed cell death protein 7</fullName>
    </recommendedName>
</protein>
<dbReference type="Pfam" id="PF16021">
    <property type="entry name" value="PDCD7"/>
    <property type="match status" value="1"/>
</dbReference>
<feature type="compositionally biased region" description="Polar residues" evidence="2">
    <location>
        <begin position="35"/>
        <end position="44"/>
    </location>
</feature>
<feature type="compositionally biased region" description="Pro residues" evidence="2">
    <location>
        <begin position="164"/>
        <end position="177"/>
    </location>
</feature>
<feature type="region of interest" description="Disordered" evidence="2">
    <location>
        <begin position="302"/>
        <end position="355"/>
    </location>
</feature>
<name>A0A0L8H5B3_OCTBM</name>
<feature type="compositionally biased region" description="Pro residues" evidence="2">
    <location>
        <begin position="310"/>
        <end position="328"/>
    </location>
</feature>
<feature type="region of interest" description="Disordered" evidence="2">
    <location>
        <begin position="244"/>
        <end position="280"/>
    </location>
</feature>
<dbReference type="EMBL" id="KQ419152">
    <property type="protein sequence ID" value="KOF84463.1"/>
    <property type="molecule type" value="Genomic_DNA"/>
</dbReference>
<evidence type="ECO:0000256" key="1">
    <source>
        <dbReference type="SAM" id="Coils"/>
    </source>
</evidence>
<keyword evidence="1" id="KW-0175">Coiled coil</keyword>
<dbReference type="SUPFAM" id="SSF101447">
    <property type="entry name" value="Formin homology 2 domain (FH2 domain)"/>
    <property type="match status" value="1"/>
</dbReference>
<dbReference type="STRING" id="37653.A0A0L8H5B3"/>
<dbReference type="OMA" id="WACFLES"/>
<evidence type="ECO:0000313" key="3">
    <source>
        <dbReference type="EMBL" id="KOF84463.1"/>
    </source>
</evidence>
<feature type="compositionally biased region" description="Polar residues" evidence="2">
    <location>
        <begin position="331"/>
        <end position="355"/>
    </location>
</feature>
<evidence type="ECO:0000256" key="2">
    <source>
        <dbReference type="SAM" id="MobiDB-lite"/>
    </source>
</evidence>
<evidence type="ECO:0008006" key="4">
    <source>
        <dbReference type="Google" id="ProtNLM"/>
    </source>
</evidence>
<proteinExistence type="predicted"/>
<dbReference type="AlphaFoldDB" id="A0A0L8H5B3"/>
<reference evidence="3" key="1">
    <citation type="submission" date="2015-07" db="EMBL/GenBank/DDBJ databases">
        <title>MeaNS - Measles Nucleotide Surveillance Program.</title>
        <authorList>
            <person name="Tran T."/>
            <person name="Druce J."/>
        </authorList>
    </citation>
    <scope>NUCLEOTIDE SEQUENCE</scope>
    <source>
        <strain evidence="3">UCB-OBI-ISO-001</strain>
        <tissue evidence="3">Gonad</tissue>
    </source>
</reference>
<sequence length="742" mass="85071">MNPSSSAFNDDTYYQQHHQRGQQRRPLPPPQHQPYDTNNDNFSSRPYGENQRVFRNFHPSEQQHRGTRYNHPDEGSYYKDRDIASDSKNFPPPYGRTEGALPPYNYSDHPRSRLEQGSNTNNSNNNNTRNMLHSNSRPPITNDNNYPPKYSRSGFRAEQFPNTNVPPPPPPPRPPPLHMHQQVTTRLPSQPPPTRPQPPLPPPPIRDQAGFYSGVNYIPQQKNVATPEYPANFNLPPFPGLDTSCPPPSLPPLPPLPLPPVIPHTSSAPSSADPSPLPPQYLKPCSAPLYLGTDSSNSIVSSIPSNATSVPPPPPLGPSFISPPPPPLADTLNTNQLHGDNNFNNTPSSNSGLSDVTLATSNFSVPPPLTPVYGSRFPQKPDNSVDSEYSQIDDALQLQRQQDKEWIKQKFSTKIQDLPSKKPSTMTIWESQNLVRQMLLTAGQLHKFKKTLENIHETATEEEWLAEIRKIETTKETLEDLRRKITDKNLIEELEKKMKARLKKRARLKRLRKKKYEEREKAMSYRKELHRTLDDWRDSISQKEQQIKQEKEMKVAVDSVLGEVRKKKSDVAKMLELIGNLSKLRKIRKENVAKKGLYTLFHSDKKFEEDISGLQRMLNNQMDVYEAEQRTLMVMLECEQEETKERERAKSHKVKKEIEKREKKRELQLLFGKDVIDSMDPCYPFLKYYTQAIDNWESFLQIRRDWDCYLAPETAPGASRIPDTWVLPPEPSNPAWACFLES</sequence>
<feature type="compositionally biased region" description="Polar residues" evidence="2">
    <location>
        <begin position="1"/>
        <end position="14"/>
    </location>
</feature>
<organism evidence="3">
    <name type="scientific">Octopus bimaculoides</name>
    <name type="common">California two-spotted octopus</name>
    <dbReference type="NCBI Taxonomy" id="37653"/>
    <lineage>
        <taxon>Eukaryota</taxon>
        <taxon>Metazoa</taxon>
        <taxon>Spiralia</taxon>
        <taxon>Lophotrochozoa</taxon>
        <taxon>Mollusca</taxon>
        <taxon>Cephalopoda</taxon>
        <taxon>Coleoidea</taxon>
        <taxon>Octopodiformes</taxon>
        <taxon>Octopoda</taxon>
        <taxon>Incirrata</taxon>
        <taxon>Octopodidae</taxon>
        <taxon>Octopus</taxon>
    </lineage>
</organism>
<dbReference type="InterPro" id="IPR031974">
    <property type="entry name" value="PDCD7"/>
</dbReference>
<dbReference type="KEGG" id="obi:106872686"/>
<dbReference type="PANTHER" id="PTHR48190">
    <property type="entry name" value="PROGRAMMED CELL DEATH PROTEIN 7"/>
    <property type="match status" value="1"/>
</dbReference>
<dbReference type="OrthoDB" id="2289628at2759"/>
<feature type="compositionally biased region" description="Pro residues" evidence="2">
    <location>
        <begin position="189"/>
        <end position="205"/>
    </location>
</feature>
<dbReference type="InterPro" id="IPR052831">
    <property type="entry name" value="Apoptosis_promoter"/>
</dbReference>
<feature type="region of interest" description="Disordered" evidence="2">
    <location>
        <begin position="1"/>
        <end position="211"/>
    </location>
</feature>
<feature type="compositionally biased region" description="Basic and acidic residues" evidence="2">
    <location>
        <begin position="70"/>
        <end position="85"/>
    </location>
</feature>
<feature type="compositionally biased region" description="Pro residues" evidence="2">
    <location>
        <begin position="245"/>
        <end position="262"/>
    </location>
</feature>
<dbReference type="PANTHER" id="PTHR48190:SF2">
    <property type="entry name" value="PROGRAMMED CELL DEATH PROTEIN 7"/>
    <property type="match status" value="1"/>
</dbReference>
<feature type="coiled-coil region" evidence="1">
    <location>
        <begin position="461"/>
        <end position="553"/>
    </location>
</feature>
<accession>A0A0L8H5B3</accession>
<gene>
    <name evidence="3" type="ORF">OCBIM_22022044mg</name>
</gene>
<feature type="compositionally biased region" description="Low complexity" evidence="2">
    <location>
        <begin position="118"/>
        <end position="136"/>
    </location>
</feature>
<dbReference type="GO" id="GO:0005689">
    <property type="term" value="C:U12-type spliceosomal complex"/>
    <property type="evidence" value="ECO:0007669"/>
    <property type="project" value="TreeGrafter"/>
</dbReference>